<proteinExistence type="predicted"/>
<protein>
    <submittedName>
        <fullName evidence="1">Uncharacterized protein</fullName>
    </submittedName>
</protein>
<evidence type="ECO:0000313" key="1">
    <source>
        <dbReference type="EMBL" id="GBM65688.1"/>
    </source>
</evidence>
<dbReference type="Proteomes" id="UP000499080">
    <property type="component" value="Unassembled WGS sequence"/>
</dbReference>
<name>A0A4Y2HKC5_ARAVE</name>
<keyword evidence="2" id="KW-1185">Reference proteome</keyword>
<sequence>MTQIKDKKISDFGNWRPDLAPNVSLGSEVSRVGGDSYGETARNFDPASLQTIKGGQLLWSSVFKLTERFNTAKSTPSRRTWLCETEAEVYSIFLPRLKSCMIVSSHTKPIIDDPGILAFGRQQYWV</sequence>
<evidence type="ECO:0000313" key="2">
    <source>
        <dbReference type="Proteomes" id="UP000499080"/>
    </source>
</evidence>
<comment type="caution">
    <text evidence="1">The sequence shown here is derived from an EMBL/GenBank/DDBJ whole genome shotgun (WGS) entry which is preliminary data.</text>
</comment>
<dbReference type="EMBL" id="BGPR01001988">
    <property type="protein sequence ID" value="GBM65688.1"/>
    <property type="molecule type" value="Genomic_DNA"/>
</dbReference>
<organism evidence="1 2">
    <name type="scientific">Araneus ventricosus</name>
    <name type="common">Orbweaver spider</name>
    <name type="synonym">Epeira ventricosa</name>
    <dbReference type="NCBI Taxonomy" id="182803"/>
    <lineage>
        <taxon>Eukaryota</taxon>
        <taxon>Metazoa</taxon>
        <taxon>Ecdysozoa</taxon>
        <taxon>Arthropoda</taxon>
        <taxon>Chelicerata</taxon>
        <taxon>Arachnida</taxon>
        <taxon>Araneae</taxon>
        <taxon>Araneomorphae</taxon>
        <taxon>Entelegynae</taxon>
        <taxon>Araneoidea</taxon>
        <taxon>Araneidae</taxon>
        <taxon>Araneus</taxon>
    </lineage>
</organism>
<reference evidence="1 2" key="1">
    <citation type="journal article" date="2019" name="Sci. Rep.">
        <title>Orb-weaving spider Araneus ventricosus genome elucidates the spidroin gene catalogue.</title>
        <authorList>
            <person name="Kono N."/>
            <person name="Nakamura H."/>
            <person name="Ohtoshi R."/>
            <person name="Moran D.A.P."/>
            <person name="Shinohara A."/>
            <person name="Yoshida Y."/>
            <person name="Fujiwara M."/>
            <person name="Mori M."/>
            <person name="Tomita M."/>
            <person name="Arakawa K."/>
        </authorList>
    </citation>
    <scope>NUCLEOTIDE SEQUENCE [LARGE SCALE GENOMIC DNA]</scope>
</reference>
<dbReference type="AlphaFoldDB" id="A0A4Y2HKC5"/>
<accession>A0A4Y2HKC5</accession>
<gene>
    <name evidence="1" type="ORF">AVEN_148274_1</name>
</gene>